<name>A0A329MBN7_9MYCO</name>
<dbReference type="AlphaFoldDB" id="A0A329MBN7"/>
<gene>
    <name evidence="1" type="ORF">DQP57_00210</name>
</gene>
<accession>A0A329MBN7</accession>
<evidence type="ECO:0000313" key="1">
    <source>
        <dbReference type="EMBL" id="RAV17485.1"/>
    </source>
</evidence>
<sequence length="70" mass="7340">MYGSDEPVGFRSLCEWSESVADVLLSLPGIAILDEQGIKTVNKAASVLAGHIGGDLSRRLSALIAAKEVN</sequence>
<evidence type="ECO:0000313" key="2">
    <source>
        <dbReference type="Proteomes" id="UP000250915"/>
    </source>
</evidence>
<comment type="caution">
    <text evidence="1">The sequence shown here is derived from an EMBL/GenBank/DDBJ whole genome shotgun (WGS) entry which is preliminary data.</text>
</comment>
<proteinExistence type="predicted"/>
<dbReference type="EMBL" id="QMEV01000001">
    <property type="protein sequence ID" value="RAV17485.1"/>
    <property type="molecule type" value="Genomic_DNA"/>
</dbReference>
<protein>
    <submittedName>
        <fullName evidence="1">Uncharacterized protein</fullName>
    </submittedName>
</protein>
<dbReference type="Proteomes" id="UP000250915">
    <property type="component" value="Unassembled WGS sequence"/>
</dbReference>
<reference evidence="1 2" key="1">
    <citation type="submission" date="2018-06" db="EMBL/GenBank/DDBJ databases">
        <title>NTM in soil in Japan.</title>
        <authorList>
            <person name="Ohya K."/>
        </authorList>
    </citation>
    <scope>NUCLEOTIDE SEQUENCE [LARGE SCALE GENOMIC DNA]</scope>
    <source>
        <strain evidence="1 2">GF28</strain>
    </source>
</reference>
<organism evidence="1 2">
    <name type="scientific">Mycobacterium colombiense</name>
    <dbReference type="NCBI Taxonomy" id="339268"/>
    <lineage>
        <taxon>Bacteria</taxon>
        <taxon>Bacillati</taxon>
        <taxon>Actinomycetota</taxon>
        <taxon>Actinomycetes</taxon>
        <taxon>Mycobacteriales</taxon>
        <taxon>Mycobacteriaceae</taxon>
        <taxon>Mycobacterium</taxon>
        <taxon>Mycobacterium avium complex (MAC)</taxon>
    </lineage>
</organism>